<evidence type="ECO:0000313" key="6">
    <source>
        <dbReference type="Proteomes" id="UP000829720"/>
    </source>
</evidence>
<gene>
    <name evidence="5" type="ORF">AGOR_G00196390</name>
</gene>
<accession>A0A8T3CRS3</accession>
<dbReference type="Proteomes" id="UP000829720">
    <property type="component" value="Unassembled WGS sequence"/>
</dbReference>
<feature type="region of interest" description="Disordered" evidence="3">
    <location>
        <begin position="246"/>
        <end position="404"/>
    </location>
</feature>
<dbReference type="OrthoDB" id="27389at2759"/>
<dbReference type="PANTHER" id="PTHR23179:SF26">
    <property type="entry name" value="T-CELL ACTIVATION RHO GTPASE-ACTIVATING PROTEIN"/>
    <property type="match status" value="1"/>
</dbReference>
<evidence type="ECO:0000256" key="3">
    <source>
        <dbReference type="SAM" id="MobiDB-lite"/>
    </source>
</evidence>
<feature type="domain" description="Rho-GAP" evidence="4">
    <location>
        <begin position="58"/>
        <end position="240"/>
    </location>
</feature>
<dbReference type="PANTHER" id="PTHR23179">
    <property type="entry name" value="T-CELL ACTIVATION RHO GTPASE ACTIVATING PROTEIN-RELATED"/>
    <property type="match status" value="1"/>
</dbReference>
<dbReference type="GO" id="GO:0005096">
    <property type="term" value="F:GTPase activator activity"/>
    <property type="evidence" value="ECO:0007669"/>
    <property type="project" value="UniProtKB-KW"/>
</dbReference>
<keyword evidence="1" id="KW-0343">GTPase activation</keyword>
<protein>
    <recommendedName>
        <fullName evidence="4">Rho-GAP domain-containing protein</fullName>
    </recommendedName>
</protein>
<organism evidence="5 6">
    <name type="scientific">Albula goreensis</name>
    <dbReference type="NCBI Taxonomy" id="1534307"/>
    <lineage>
        <taxon>Eukaryota</taxon>
        <taxon>Metazoa</taxon>
        <taxon>Chordata</taxon>
        <taxon>Craniata</taxon>
        <taxon>Vertebrata</taxon>
        <taxon>Euteleostomi</taxon>
        <taxon>Actinopterygii</taxon>
        <taxon>Neopterygii</taxon>
        <taxon>Teleostei</taxon>
        <taxon>Albuliformes</taxon>
        <taxon>Albulidae</taxon>
        <taxon>Albula</taxon>
    </lineage>
</organism>
<dbReference type="EMBL" id="JAERUA010000019">
    <property type="protein sequence ID" value="KAI1886500.1"/>
    <property type="molecule type" value="Genomic_DNA"/>
</dbReference>
<feature type="compositionally biased region" description="Low complexity" evidence="3">
    <location>
        <begin position="356"/>
        <end position="369"/>
    </location>
</feature>
<dbReference type="SUPFAM" id="SSF48350">
    <property type="entry name" value="GTPase activation domain, GAP"/>
    <property type="match status" value="1"/>
</dbReference>
<feature type="compositionally biased region" description="Pro residues" evidence="3">
    <location>
        <begin position="427"/>
        <end position="438"/>
    </location>
</feature>
<keyword evidence="2" id="KW-0597">Phosphoprotein</keyword>
<dbReference type="Gene3D" id="1.10.555.10">
    <property type="entry name" value="Rho GTPase activation protein"/>
    <property type="match status" value="1"/>
</dbReference>
<feature type="compositionally biased region" description="Polar residues" evidence="3">
    <location>
        <begin position="257"/>
        <end position="268"/>
    </location>
</feature>
<evidence type="ECO:0000256" key="1">
    <source>
        <dbReference type="ARBA" id="ARBA00022468"/>
    </source>
</evidence>
<dbReference type="InterPro" id="IPR008936">
    <property type="entry name" value="Rho_GTPase_activation_prot"/>
</dbReference>
<feature type="compositionally biased region" description="Low complexity" evidence="3">
    <location>
        <begin position="379"/>
        <end position="404"/>
    </location>
</feature>
<name>A0A8T3CRS3_9TELE</name>
<reference evidence="5" key="1">
    <citation type="submission" date="2021-01" db="EMBL/GenBank/DDBJ databases">
        <authorList>
            <person name="Zahm M."/>
            <person name="Roques C."/>
            <person name="Cabau C."/>
            <person name="Klopp C."/>
            <person name="Donnadieu C."/>
            <person name="Jouanno E."/>
            <person name="Lampietro C."/>
            <person name="Louis A."/>
            <person name="Herpin A."/>
            <person name="Echchiki A."/>
            <person name="Berthelot C."/>
            <person name="Parey E."/>
            <person name="Roest-Crollius H."/>
            <person name="Braasch I."/>
            <person name="Postlethwait J."/>
            <person name="Bobe J."/>
            <person name="Montfort J."/>
            <person name="Bouchez O."/>
            <person name="Begum T."/>
            <person name="Mejri S."/>
            <person name="Adams A."/>
            <person name="Chen W.-J."/>
            <person name="Guiguen Y."/>
        </authorList>
    </citation>
    <scope>NUCLEOTIDE SEQUENCE</scope>
    <source>
        <tissue evidence="5">Blood</tissue>
    </source>
</reference>
<sequence length="438" mass="47419">MSPSERVRGAGDEIHRPCENGGANKWRILLQRMQRKGVIPPCSSGPSNPDSKNLLFGRPLFSVCDEDKRLPKPIRDVLSELWSRGPATEGVFRKAGNAKLLAEVKAQLDSGADLDTENQSVVLLAALLKDFLRQLPGGLLGAPLYQAWVSAMEREDSQARCRELRLVSERLPRANVRLLQWLLGVLRRVSQSAHLNKMDARNLAVCVAPNLLPLNSLCLDKLEKMTVLTQFLIERCEDIFTDSLQTESKERTEDQLADSTDSLLSHGQDSAYDSADPEADVEAGRDRPEAPPTGPSPGPASRRPSRPVSRRRSEPSMLRSAGMRTLLKLARGQEEDQQARPLRKQNSHDSFLLSHGGQTTPPLPLGLAAAPPPPPPSPDSSSCSDSSSLQGSSPCTDSSPCSSVSTVCLKSAHCSVSEGSLLLSTSPSPPPLPHPQPG</sequence>
<dbReference type="PROSITE" id="PS50238">
    <property type="entry name" value="RHOGAP"/>
    <property type="match status" value="1"/>
</dbReference>
<keyword evidence="6" id="KW-1185">Reference proteome</keyword>
<dbReference type="AlphaFoldDB" id="A0A8T3CRS3"/>
<comment type="caution">
    <text evidence="5">The sequence shown here is derived from an EMBL/GenBank/DDBJ whole genome shotgun (WGS) entry which is preliminary data.</text>
</comment>
<dbReference type="InterPro" id="IPR000198">
    <property type="entry name" value="RhoGAP_dom"/>
</dbReference>
<evidence type="ECO:0000256" key="2">
    <source>
        <dbReference type="ARBA" id="ARBA00022553"/>
    </source>
</evidence>
<dbReference type="GO" id="GO:0035023">
    <property type="term" value="P:regulation of Rho protein signal transduction"/>
    <property type="evidence" value="ECO:0007669"/>
    <property type="project" value="InterPro"/>
</dbReference>
<dbReference type="GO" id="GO:0007165">
    <property type="term" value="P:signal transduction"/>
    <property type="evidence" value="ECO:0007669"/>
    <property type="project" value="InterPro"/>
</dbReference>
<dbReference type="SMART" id="SM00324">
    <property type="entry name" value="RhoGAP"/>
    <property type="match status" value="1"/>
</dbReference>
<evidence type="ECO:0000259" key="4">
    <source>
        <dbReference type="PROSITE" id="PS50238"/>
    </source>
</evidence>
<dbReference type="CDD" id="cd04402">
    <property type="entry name" value="RhoGAP_ARHGAP20"/>
    <property type="match status" value="1"/>
</dbReference>
<evidence type="ECO:0000313" key="5">
    <source>
        <dbReference type="EMBL" id="KAI1886500.1"/>
    </source>
</evidence>
<dbReference type="InterPro" id="IPR047886">
    <property type="entry name" value="ARHGAP20-like_RhoGAP"/>
</dbReference>
<dbReference type="Pfam" id="PF00620">
    <property type="entry name" value="RhoGAP"/>
    <property type="match status" value="1"/>
</dbReference>
<proteinExistence type="predicted"/>
<feature type="region of interest" description="Disordered" evidence="3">
    <location>
        <begin position="419"/>
        <end position="438"/>
    </location>
</feature>